<accession>A0A7W6NY64</accession>
<protein>
    <submittedName>
        <fullName evidence="1">Uncharacterized protein</fullName>
    </submittedName>
</protein>
<sequence>MSTVSDGIYTYKFSGFSQDAALLGNFLVGLGWLEVTKGQVNGHHHSTHVRMSGGAEPPKHWQFAVTGSFSPGTTGQIGSASLKFVQEGVAADDAQILRSDFAFVRAAALDRYWLISKADAEVQTGGSTRETAMEVVEGELVRIS</sequence>
<reference evidence="1 2" key="1">
    <citation type="submission" date="2020-08" db="EMBL/GenBank/DDBJ databases">
        <title>Genomic Encyclopedia of Type Strains, Phase IV (KMG-IV): sequencing the most valuable type-strain genomes for metagenomic binning, comparative biology and taxonomic classification.</title>
        <authorList>
            <person name="Goeker M."/>
        </authorList>
    </citation>
    <scope>NUCLEOTIDE SEQUENCE [LARGE SCALE GENOMIC DNA]</scope>
    <source>
        <strain evidence="1 2">DSM 101806</strain>
    </source>
</reference>
<name>A0A7W6NY64_9SPHN</name>
<dbReference type="Proteomes" id="UP000557392">
    <property type="component" value="Unassembled WGS sequence"/>
</dbReference>
<dbReference type="EMBL" id="JACIEH010000003">
    <property type="protein sequence ID" value="MBB4100058.1"/>
    <property type="molecule type" value="Genomic_DNA"/>
</dbReference>
<gene>
    <name evidence="1" type="ORF">GGR46_003630</name>
</gene>
<evidence type="ECO:0000313" key="2">
    <source>
        <dbReference type="Proteomes" id="UP000557392"/>
    </source>
</evidence>
<dbReference type="RefSeq" id="WP_183999388.1">
    <property type="nucleotide sequence ID" value="NZ_JACIEH010000003.1"/>
</dbReference>
<comment type="caution">
    <text evidence="1">The sequence shown here is derived from an EMBL/GenBank/DDBJ whole genome shotgun (WGS) entry which is preliminary data.</text>
</comment>
<dbReference type="AlphaFoldDB" id="A0A7W6NY64"/>
<keyword evidence="2" id="KW-1185">Reference proteome</keyword>
<proteinExistence type="predicted"/>
<evidence type="ECO:0000313" key="1">
    <source>
        <dbReference type="EMBL" id="MBB4100058.1"/>
    </source>
</evidence>
<organism evidence="1 2">
    <name type="scientific">Sphingomonas kyeonggiensis</name>
    <dbReference type="NCBI Taxonomy" id="1268553"/>
    <lineage>
        <taxon>Bacteria</taxon>
        <taxon>Pseudomonadati</taxon>
        <taxon>Pseudomonadota</taxon>
        <taxon>Alphaproteobacteria</taxon>
        <taxon>Sphingomonadales</taxon>
        <taxon>Sphingomonadaceae</taxon>
        <taxon>Sphingomonas</taxon>
    </lineage>
</organism>